<sequence length="48" mass="5619">MRGKRLDRAILEAGIARGKAPEGEEMNRAYEHFLRMDDIRSAIRRYKA</sequence>
<keyword evidence="2" id="KW-1185">Reference proteome</keyword>
<evidence type="ECO:0000313" key="1">
    <source>
        <dbReference type="EMBL" id="DBA35308.1"/>
    </source>
</evidence>
<dbReference type="RefSeq" id="YP_011108861.1">
    <property type="nucleotide sequence ID" value="NC_092586.1"/>
</dbReference>
<dbReference type="EMBL" id="BK063676">
    <property type="protein sequence ID" value="DBA35308.1"/>
    <property type="molecule type" value="Genomic_DNA"/>
</dbReference>
<name>A0AA86XLR7_9CAUD</name>
<reference evidence="1 2" key="1">
    <citation type="journal article" date="2023" name="Nat. Microbiol.">
        <title>A compendium of viruses from methanogenic archaea reveals their diversity and adaptations to the gut environment.</title>
        <authorList>
            <person name="Medvedeva S."/>
            <person name="Borrel G."/>
            <person name="Krupovic M."/>
            <person name="Gribaldo S."/>
        </authorList>
    </citation>
    <scope>NUCLEOTIDE SEQUENCE [LARGE SCALE GENOMIC DNA]</scope>
</reference>
<gene>
    <name evidence="1" type="ORF">vir215_00006</name>
</gene>
<accession>A0AA86XLR7</accession>
<dbReference type="Proteomes" id="UP001302265">
    <property type="component" value="Segment"/>
</dbReference>
<proteinExistence type="predicted"/>
<evidence type="ECO:0000313" key="2">
    <source>
        <dbReference type="Proteomes" id="UP001302265"/>
    </source>
</evidence>
<organism evidence="1 2">
    <name type="scientific">Caudoviricetes sp. vir215</name>
    <dbReference type="NCBI Taxonomy" id="3068354"/>
    <lineage>
        <taxon>Viruses</taxon>
        <taxon>Duplodnaviria</taxon>
        <taxon>Heunggongvirae</taxon>
        <taxon>Uroviricota</taxon>
        <taxon>Caudoviricetes</taxon>
    </lineage>
</organism>
<protein>
    <submittedName>
        <fullName evidence="1">Uncharacterized protein</fullName>
    </submittedName>
</protein>
<dbReference type="GeneID" id="98835819"/>